<feature type="transmembrane region" description="Helical" evidence="6">
    <location>
        <begin position="7"/>
        <end position="29"/>
    </location>
</feature>
<dbReference type="EMBL" id="JAGYPE020000058">
    <property type="protein sequence ID" value="MCH6268492.1"/>
    <property type="molecule type" value="Genomic_DNA"/>
</dbReference>
<dbReference type="PROSITE" id="PS50850">
    <property type="entry name" value="MFS"/>
    <property type="match status" value="1"/>
</dbReference>
<feature type="transmembrane region" description="Helical" evidence="6">
    <location>
        <begin position="49"/>
        <end position="70"/>
    </location>
</feature>
<dbReference type="RefSeq" id="WP_213147519.1">
    <property type="nucleotide sequence ID" value="NZ_JAGYPE020000058.1"/>
</dbReference>
<dbReference type="EMBL" id="JAGYPE010000009">
    <property type="protein sequence ID" value="MBS4187678.1"/>
    <property type="molecule type" value="Genomic_DNA"/>
</dbReference>
<feature type="transmembrane region" description="Helical" evidence="6">
    <location>
        <begin position="307"/>
        <end position="325"/>
    </location>
</feature>
<organism evidence="8">
    <name type="scientific">Neobacillus citreus</name>
    <dbReference type="NCBI Taxonomy" id="2833578"/>
    <lineage>
        <taxon>Bacteria</taxon>
        <taxon>Bacillati</taxon>
        <taxon>Bacillota</taxon>
        <taxon>Bacilli</taxon>
        <taxon>Bacillales</taxon>
        <taxon>Bacillaceae</taxon>
        <taxon>Neobacillus</taxon>
    </lineage>
</organism>
<dbReference type="InterPro" id="IPR010645">
    <property type="entry name" value="MFS_4"/>
</dbReference>
<feature type="transmembrane region" description="Helical" evidence="6">
    <location>
        <begin position="250"/>
        <end position="268"/>
    </location>
</feature>
<dbReference type="InterPro" id="IPR011701">
    <property type="entry name" value="MFS"/>
</dbReference>
<feature type="transmembrane region" description="Helical" evidence="6">
    <location>
        <begin position="337"/>
        <end position="360"/>
    </location>
</feature>
<keyword evidence="3 6" id="KW-0812">Transmembrane</keyword>
<keyword evidence="10" id="KW-1185">Reference proteome</keyword>
<evidence type="ECO:0000259" key="7">
    <source>
        <dbReference type="PROSITE" id="PS50850"/>
    </source>
</evidence>
<evidence type="ECO:0000256" key="3">
    <source>
        <dbReference type="ARBA" id="ARBA00022692"/>
    </source>
</evidence>
<dbReference type="PANTHER" id="PTHR23537:SF1">
    <property type="entry name" value="SUGAR TRANSPORTER"/>
    <property type="match status" value="1"/>
</dbReference>
<protein>
    <submittedName>
        <fullName evidence="8">YbfB/YjiJ family MFS transporter</fullName>
    </submittedName>
</protein>
<evidence type="ECO:0000313" key="10">
    <source>
        <dbReference type="Proteomes" id="UP000677265"/>
    </source>
</evidence>
<feature type="transmembrane region" description="Helical" evidence="6">
    <location>
        <begin position="77"/>
        <end position="94"/>
    </location>
</feature>
<comment type="subcellular location">
    <subcellularLocation>
        <location evidence="1">Cell membrane</location>
        <topology evidence="1">Multi-pass membrane protein</topology>
    </subcellularLocation>
</comment>
<dbReference type="GO" id="GO:0005886">
    <property type="term" value="C:plasma membrane"/>
    <property type="evidence" value="ECO:0007669"/>
    <property type="project" value="UniProtKB-SubCell"/>
</dbReference>
<dbReference type="InterPro" id="IPR036259">
    <property type="entry name" value="MFS_trans_sf"/>
</dbReference>
<evidence type="ECO:0000256" key="6">
    <source>
        <dbReference type="SAM" id="Phobius"/>
    </source>
</evidence>
<accession>A0A942T9K4</accession>
<dbReference type="AlphaFoldDB" id="A0A942T9K4"/>
<feature type="domain" description="Major facilitator superfamily (MFS) profile" evidence="7">
    <location>
        <begin position="11"/>
        <end position="392"/>
    </location>
</feature>
<dbReference type="Gene3D" id="1.20.1250.20">
    <property type="entry name" value="MFS general substrate transporter like domains"/>
    <property type="match status" value="2"/>
</dbReference>
<dbReference type="InterPro" id="IPR020846">
    <property type="entry name" value="MFS_dom"/>
</dbReference>
<feature type="transmembrane region" description="Helical" evidence="6">
    <location>
        <begin position="167"/>
        <end position="187"/>
    </location>
</feature>
<feature type="transmembrane region" description="Helical" evidence="6">
    <location>
        <begin position="280"/>
        <end position="301"/>
    </location>
</feature>
<feature type="transmembrane region" description="Helical" evidence="6">
    <location>
        <begin position="208"/>
        <end position="230"/>
    </location>
</feature>
<evidence type="ECO:0000313" key="9">
    <source>
        <dbReference type="EMBL" id="MCH6268492.1"/>
    </source>
</evidence>
<keyword evidence="2" id="KW-0813">Transport</keyword>
<dbReference type="Pfam" id="PF07690">
    <property type="entry name" value="MFS_1"/>
    <property type="match status" value="1"/>
</dbReference>
<sequence length="408" mass="45001">MKKNQQIWKYALTSTLVSLCVIGFGRMSYGILMPFMKDSLSLTYQQAGLLGTVTAVGYLSLVLFVGIFAAKWGSRKLIIIGTLLVTCGLVYLTWTQTFLSCLVGMVLLGIGAAFTYTPLVNIVVGWYPQQRGMMIGFIISGLGLGSLISSLLISVFTDWFSTNGWRYLWLLFSFVTLLSSFVSYRILRDPPTVLHKTAQKGHSFVHDVYLNKKVVLVAVIYGLIGFAYLIPQSFLFSFLLEAHINQYSAGHIMSLGSIMSIFSGPLWGTISDKIGRKTSMLITLFLGAVSMIIPIVFPVYLGFVICQFLWGITYVGMLSLIQALSTEQVHQSYAPVALGYATVYFAVGQFIGPGLGGWFIDYLGGIPSALFLCSGLLLVAFVLSTQLNKKVKGKLVFEKHHELREGHE</sequence>
<evidence type="ECO:0000256" key="4">
    <source>
        <dbReference type="ARBA" id="ARBA00022989"/>
    </source>
</evidence>
<keyword evidence="5 6" id="KW-0472">Membrane</keyword>
<evidence type="ECO:0000256" key="2">
    <source>
        <dbReference type="ARBA" id="ARBA00022448"/>
    </source>
</evidence>
<evidence type="ECO:0000256" key="5">
    <source>
        <dbReference type="ARBA" id="ARBA00023136"/>
    </source>
</evidence>
<evidence type="ECO:0000256" key="1">
    <source>
        <dbReference type="ARBA" id="ARBA00004651"/>
    </source>
</evidence>
<dbReference type="PANTHER" id="PTHR23537">
    <property type="match status" value="1"/>
</dbReference>
<feature type="transmembrane region" description="Helical" evidence="6">
    <location>
        <begin position="106"/>
        <end position="127"/>
    </location>
</feature>
<dbReference type="CDD" id="cd06180">
    <property type="entry name" value="MFS_YjiJ"/>
    <property type="match status" value="1"/>
</dbReference>
<name>A0A942T9K4_9BACI</name>
<dbReference type="SUPFAM" id="SSF103473">
    <property type="entry name" value="MFS general substrate transporter"/>
    <property type="match status" value="1"/>
</dbReference>
<gene>
    <name evidence="9" type="ORF">KHB02_023445</name>
    <name evidence="8" type="ORF">KHB02_40600</name>
</gene>
<dbReference type="GO" id="GO:0022857">
    <property type="term" value="F:transmembrane transporter activity"/>
    <property type="evidence" value="ECO:0007669"/>
    <property type="project" value="InterPro"/>
</dbReference>
<feature type="transmembrane region" description="Helical" evidence="6">
    <location>
        <begin position="366"/>
        <end position="384"/>
    </location>
</feature>
<feature type="transmembrane region" description="Helical" evidence="6">
    <location>
        <begin position="134"/>
        <end position="155"/>
    </location>
</feature>
<keyword evidence="4 6" id="KW-1133">Transmembrane helix</keyword>
<comment type="caution">
    <text evidence="8">The sequence shown here is derived from an EMBL/GenBank/DDBJ whole genome shotgun (WGS) entry which is preliminary data.</text>
</comment>
<proteinExistence type="predicted"/>
<reference evidence="8" key="1">
    <citation type="submission" date="2021-05" db="EMBL/GenBank/DDBJ databases">
        <title>Novel Bacillus species.</title>
        <authorList>
            <person name="Liu G."/>
        </authorList>
    </citation>
    <scope>NUCLEOTIDE SEQUENCE</scope>
    <source>
        <strain evidence="8 10">FJAT-50051</strain>
    </source>
</reference>
<evidence type="ECO:0000313" key="8">
    <source>
        <dbReference type="EMBL" id="MBS4187678.1"/>
    </source>
</evidence>
<dbReference type="Proteomes" id="UP000677265">
    <property type="component" value="Unassembled WGS sequence"/>
</dbReference>